<proteinExistence type="predicted"/>
<protein>
    <submittedName>
        <fullName evidence="1">Uncharacterized protein</fullName>
    </submittedName>
</protein>
<gene>
    <name evidence="1" type="ORF">LOK49_LG10G02173</name>
</gene>
<name>A0ACC0GCP7_9ERIC</name>
<organism evidence="1 2">
    <name type="scientific">Camellia lanceoleosa</name>
    <dbReference type="NCBI Taxonomy" id="1840588"/>
    <lineage>
        <taxon>Eukaryota</taxon>
        <taxon>Viridiplantae</taxon>
        <taxon>Streptophyta</taxon>
        <taxon>Embryophyta</taxon>
        <taxon>Tracheophyta</taxon>
        <taxon>Spermatophyta</taxon>
        <taxon>Magnoliopsida</taxon>
        <taxon>eudicotyledons</taxon>
        <taxon>Gunneridae</taxon>
        <taxon>Pentapetalae</taxon>
        <taxon>asterids</taxon>
        <taxon>Ericales</taxon>
        <taxon>Theaceae</taxon>
        <taxon>Camellia</taxon>
    </lineage>
</organism>
<comment type="caution">
    <text evidence="1">The sequence shown here is derived from an EMBL/GenBank/DDBJ whole genome shotgun (WGS) entry which is preliminary data.</text>
</comment>
<evidence type="ECO:0000313" key="2">
    <source>
        <dbReference type="Proteomes" id="UP001060215"/>
    </source>
</evidence>
<keyword evidence="2" id="KW-1185">Reference proteome</keyword>
<accession>A0ACC0GCP7</accession>
<sequence length="181" mass="20356">MFTSTVGNVSGFKALNALRLENLQIPRVSKIGLMVSKLKERSLRNEDVGSRKRKYLYPDSPFKIEYVSPSTPKKADAELRISHDLKKVLALLAAFVGLFKNHSLNESHNDLGSAKQDPKAILASVAILLGLSAEAHGDAPLLMVQSNMAKRCKKTKKKKKKKKKMMMMIYNFKEDHQFRAI</sequence>
<evidence type="ECO:0000313" key="1">
    <source>
        <dbReference type="EMBL" id="KAI7998182.1"/>
    </source>
</evidence>
<dbReference type="Proteomes" id="UP001060215">
    <property type="component" value="Chromosome 10"/>
</dbReference>
<dbReference type="EMBL" id="CM045767">
    <property type="protein sequence ID" value="KAI7998182.1"/>
    <property type="molecule type" value="Genomic_DNA"/>
</dbReference>
<reference evidence="1 2" key="1">
    <citation type="journal article" date="2022" name="Plant J.">
        <title>Chromosome-level genome of Camellia lanceoleosa provides a valuable resource for understanding genome evolution and self-incompatibility.</title>
        <authorList>
            <person name="Gong W."/>
            <person name="Xiao S."/>
            <person name="Wang L."/>
            <person name="Liao Z."/>
            <person name="Chang Y."/>
            <person name="Mo W."/>
            <person name="Hu G."/>
            <person name="Li W."/>
            <person name="Zhao G."/>
            <person name="Zhu H."/>
            <person name="Hu X."/>
            <person name="Ji K."/>
            <person name="Xiang X."/>
            <person name="Song Q."/>
            <person name="Yuan D."/>
            <person name="Jin S."/>
            <person name="Zhang L."/>
        </authorList>
    </citation>
    <scope>NUCLEOTIDE SEQUENCE [LARGE SCALE GENOMIC DNA]</scope>
    <source>
        <strain evidence="1">SQ_2022a</strain>
    </source>
</reference>